<dbReference type="AlphaFoldDB" id="A0A232EL35"/>
<accession>A0A232EL35</accession>
<dbReference type="Proteomes" id="UP000215335">
    <property type="component" value="Unassembled WGS sequence"/>
</dbReference>
<proteinExistence type="predicted"/>
<keyword evidence="1" id="KW-0812">Transmembrane</keyword>
<keyword evidence="1" id="KW-1133">Transmembrane helix</keyword>
<evidence type="ECO:0000313" key="2">
    <source>
        <dbReference type="EMBL" id="OXU19067.1"/>
    </source>
</evidence>
<protein>
    <submittedName>
        <fullName evidence="2">Uncharacterized protein</fullName>
    </submittedName>
</protein>
<sequence>MPLNNSFFPTNLKNLRNNVTRNFFGVGAWFCIVLNLYNKKKKLAGASYSFYTIRQINIDLKVGYT</sequence>
<gene>
    <name evidence="2" type="ORF">TSAR_012063</name>
</gene>
<comment type="caution">
    <text evidence="2">The sequence shown here is derived from an EMBL/GenBank/DDBJ whole genome shotgun (WGS) entry which is preliminary data.</text>
</comment>
<dbReference type="EMBL" id="NNAY01003638">
    <property type="protein sequence ID" value="OXU19067.1"/>
    <property type="molecule type" value="Genomic_DNA"/>
</dbReference>
<keyword evidence="3" id="KW-1185">Reference proteome</keyword>
<keyword evidence="1" id="KW-0472">Membrane</keyword>
<feature type="transmembrane region" description="Helical" evidence="1">
    <location>
        <begin position="20"/>
        <end position="37"/>
    </location>
</feature>
<organism evidence="2 3">
    <name type="scientific">Trichomalopsis sarcophagae</name>
    <dbReference type="NCBI Taxonomy" id="543379"/>
    <lineage>
        <taxon>Eukaryota</taxon>
        <taxon>Metazoa</taxon>
        <taxon>Ecdysozoa</taxon>
        <taxon>Arthropoda</taxon>
        <taxon>Hexapoda</taxon>
        <taxon>Insecta</taxon>
        <taxon>Pterygota</taxon>
        <taxon>Neoptera</taxon>
        <taxon>Endopterygota</taxon>
        <taxon>Hymenoptera</taxon>
        <taxon>Apocrita</taxon>
        <taxon>Proctotrupomorpha</taxon>
        <taxon>Chalcidoidea</taxon>
        <taxon>Pteromalidae</taxon>
        <taxon>Pteromalinae</taxon>
        <taxon>Trichomalopsis</taxon>
    </lineage>
</organism>
<name>A0A232EL35_9HYME</name>
<reference evidence="2 3" key="1">
    <citation type="journal article" date="2017" name="Curr. Biol.">
        <title>The Evolution of Venom by Co-option of Single-Copy Genes.</title>
        <authorList>
            <person name="Martinson E.O."/>
            <person name="Mrinalini"/>
            <person name="Kelkar Y.D."/>
            <person name="Chang C.H."/>
            <person name="Werren J.H."/>
        </authorList>
    </citation>
    <scope>NUCLEOTIDE SEQUENCE [LARGE SCALE GENOMIC DNA]</scope>
    <source>
        <strain evidence="2 3">Alberta</strain>
        <tissue evidence="2">Whole body</tissue>
    </source>
</reference>
<evidence type="ECO:0000256" key="1">
    <source>
        <dbReference type="SAM" id="Phobius"/>
    </source>
</evidence>
<evidence type="ECO:0000313" key="3">
    <source>
        <dbReference type="Proteomes" id="UP000215335"/>
    </source>
</evidence>